<dbReference type="Pfam" id="PF00226">
    <property type="entry name" value="DnaJ"/>
    <property type="match status" value="1"/>
</dbReference>
<evidence type="ECO:0000259" key="14">
    <source>
        <dbReference type="PROSITE" id="PS51462"/>
    </source>
</evidence>
<evidence type="ECO:0000256" key="12">
    <source>
        <dbReference type="SAM" id="Phobius"/>
    </source>
</evidence>
<keyword evidence="4" id="KW-0479">Metal-binding</keyword>
<dbReference type="PROSITE" id="PS51462">
    <property type="entry name" value="NUDIX"/>
    <property type="match status" value="1"/>
</dbReference>
<keyword evidence="5" id="KW-0378">Hydrolase</keyword>
<keyword evidence="7 12" id="KW-1133">Transmembrane helix</keyword>
<evidence type="ECO:0000259" key="13">
    <source>
        <dbReference type="PROSITE" id="PS50076"/>
    </source>
</evidence>
<dbReference type="InterPro" id="IPR036869">
    <property type="entry name" value="J_dom_sf"/>
</dbReference>
<evidence type="ECO:0000256" key="6">
    <source>
        <dbReference type="ARBA" id="ARBA00022842"/>
    </source>
</evidence>
<organism evidence="15 16">
    <name type="scientific">Monodon monoceros</name>
    <name type="common">Narwhal</name>
    <name type="synonym">Ceratodon monodon</name>
    <dbReference type="NCBI Taxonomy" id="40151"/>
    <lineage>
        <taxon>Eukaryota</taxon>
        <taxon>Metazoa</taxon>
        <taxon>Chordata</taxon>
        <taxon>Craniata</taxon>
        <taxon>Vertebrata</taxon>
        <taxon>Euteleostomi</taxon>
        <taxon>Mammalia</taxon>
        <taxon>Eutheria</taxon>
        <taxon>Laurasiatheria</taxon>
        <taxon>Artiodactyla</taxon>
        <taxon>Whippomorpha</taxon>
        <taxon>Cetacea</taxon>
        <taxon>Odontoceti</taxon>
        <taxon>Monodontidae</taxon>
        <taxon>Monodon</taxon>
    </lineage>
</organism>
<evidence type="ECO:0000256" key="4">
    <source>
        <dbReference type="ARBA" id="ARBA00022723"/>
    </source>
</evidence>
<evidence type="ECO:0000256" key="1">
    <source>
        <dbReference type="ARBA" id="ARBA00001946"/>
    </source>
</evidence>
<dbReference type="PROSITE" id="PS50076">
    <property type="entry name" value="DNAJ_2"/>
    <property type="match status" value="1"/>
</dbReference>
<proteinExistence type="predicted"/>
<dbReference type="Gene3D" id="1.10.287.110">
    <property type="entry name" value="DnaJ domain"/>
    <property type="match status" value="1"/>
</dbReference>
<evidence type="ECO:0000256" key="2">
    <source>
        <dbReference type="ARBA" id="ARBA00004167"/>
    </source>
</evidence>
<dbReference type="SUPFAM" id="SSF46565">
    <property type="entry name" value="Chaperone J-domain"/>
    <property type="match status" value="1"/>
</dbReference>
<sequence>NCPIQIMDPEVSLLLQCPPGGLPEEQVRAELSPAYDRRPLPEGEKAITAVWESRLQAQPWLFDAPKFRLHSATLVPTGSPGPQLHLCLGLTSYRDFLGTNWASSAAWLRQQGATDWGDKQAYLADPLGVGAALATADDFLVFLRRSGQVAEAPGLVDVPGGHPEPQALCPGGRPLHINLPGELVVHELFSSVLQEICDEVNLPLLTLSQPLLLGIACNETSAGRASAEFYVQCSLTSEQVRKHYTSGGPEAHESTGIIFVETQSVRRLQETEMWDELCPSAKGAIFLYNEFQESSGEVPGRLWGGNCFVKRVSLQSGVTAMPVGVVWMSKPMRVWRRGLNRSRKRRPPRGLCPPAFMLPLRLRRLWPHNPPTRFFAAAARQGSGPSNYYELLGVHPGASAEEVKRAFFSKSKELHPDRDPRNPALHSRFVELSEAYQVLSREQSRRSYDHQLRSAASPKCPGTTAHPRSAHQAHSSSWAPPNAKYWAQFHEVRPQGPESRQQQHKHNRRVLGYCLLIMLAGMGLHYVAFRKLEQMHRSFMDEKDRIITAIYNDTRARARANRARLQEEQRLGQQLQPPPGPPQGPGIVPPGPSP</sequence>
<dbReference type="InterPro" id="IPR001623">
    <property type="entry name" value="DnaJ_domain"/>
</dbReference>
<comment type="caution">
    <text evidence="15">The sequence shown here is derived from an EMBL/GenBank/DDBJ whole genome shotgun (WGS) entry which is preliminary data.</text>
</comment>
<dbReference type="Proteomes" id="UP000308365">
    <property type="component" value="Unassembled WGS sequence"/>
</dbReference>
<feature type="domain" description="Nudix hydrolase" evidence="14">
    <location>
        <begin position="124"/>
        <end position="291"/>
    </location>
</feature>
<feature type="compositionally biased region" description="Pro residues" evidence="11">
    <location>
        <begin position="576"/>
        <end position="594"/>
    </location>
</feature>
<dbReference type="SMART" id="SM00271">
    <property type="entry name" value="DnaJ"/>
    <property type="match status" value="1"/>
</dbReference>
<comment type="subcellular location">
    <subcellularLocation>
        <location evidence="2">Membrane</location>
        <topology evidence="2">Single-pass membrane protein</topology>
    </subcellularLocation>
</comment>
<name>A0A4U1FM96_MONMO</name>
<evidence type="ECO:0000256" key="11">
    <source>
        <dbReference type="SAM" id="MobiDB-lite"/>
    </source>
</evidence>
<dbReference type="EMBL" id="RWIC01000057">
    <property type="protein sequence ID" value="TKC51185.1"/>
    <property type="molecule type" value="Genomic_DNA"/>
</dbReference>
<evidence type="ECO:0000313" key="16">
    <source>
        <dbReference type="Proteomes" id="UP000308365"/>
    </source>
</evidence>
<dbReference type="GO" id="GO:0046872">
    <property type="term" value="F:metal ion binding"/>
    <property type="evidence" value="ECO:0007669"/>
    <property type="project" value="UniProtKB-KW"/>
</dbReference>
<feature type="domain" description="J" evidence="13">
    <location>
        <begin position="387"/>
        <end position="452"/>
    </location>
</feature>
<dbReference type="PANTHER" id="PTHR31835">
    <property type="entry name" value="URIDINE DIPHOSPHATE GLUCOSE PYROPHOSPHATASE"/>
    <property type="match status" value="1"/>
</dbReference>
<reference evidence="16" key="1">
    <citation type="journal article" date="2019" name="IScience">
        <title>Narwhal Genome Reveals Long-Term Low Genetic Diversity despite Current Large Abundance Size.</title>
        <authorList>
            <person name="Westbury M.V."/>
            <person name="Petersen B."/>
            <person name="Garde E."/>
            <person name="Heide-Jorgensen M.P."/>
            <person name="Lorenzen E.D."/>
        </authorList>
    </citation>
    <scope>NUCLEOTIDE SEQUENCE [LARGE SCALE GENOMIC DNA]</scope>
</reference>
<evidence type="ECO:0000256" key="3">
    <source>
        <dbReference type="ARBA" id="ARBA00022692"/>
    </source>
</evidence>
<dbReference type="GO" id="GO:0052751">
    <property type="term" value="F:GDP-mannose hydrolase activity"/>
    <property type="evidence" value="ECO:0007669"/>
    <property type="project" value="TreeGrafter"/>
</dbReference>
<feature type="non-terminal residue" evidence="15">
    <location>
        <position position="1"/>
    </location>
</feature>
<dbReference type="AlphaFoldDB" id="A0A4U1FM96"/>
<keyword evidence="9" id="KW-0143">Chaperone</keyword>
<dbReference type="PRINTS" id="PR00625">
    <property type="entry name" value="JDOMAIN"/>
</dbReference>
<dbReference type="PANTHER" id="PTHR31835:SF1">
    <property type="entry name" value="URIDINE DIPHOSPHATE GLUCOSE PYROPHOSPHATASE NUDT22"/>
    <property type="match status" value="1"/>
</dbReference>
<feature type="region of interest" description="Disordered" evidence="11">
    <location>
        <begin position="447"/>
        <end position="479"/>
    </location>
</feature>
<accession>A0A4U1FM96</accession>
<comment type="cofactor">
    <cofactor evidence="1">
        <name>Mg(2+)</name>
        <dbReference type="ChEBI" id="CHEBI:18420"/>
    </cofactor>
</comment>
<dbReference type="GO" id="GO:0016020">
    <property type="term" value="C:membrane"/>
    <property type="evidence" value="ECO:0007669"/>
    <property type="project" value="UniProtKB-SubCell"/>
</dbReference>
<feature type="transmembrane region" description="Helical" evidence="12">
    <location>
        <begin position="510"/>
        <end position="529"/>
    </location>
</feature>
<keyword evidence="3 12" id="KW-0812">Transmembrane</keyword>
<evidence type="ECO:0000256" key="8">
    <source>
        <dbReference type="ARBA" id="ARBA00023136"/>
    </source>
</evidence>
<dbReference type="InterPro" id="IPR055295">
    <property type="entry name" value="NUDT22/NUDT9-like"/>
</dbReference>
<evidence type="ECO:0000256" key="7">
    <source>
        <dbReference type="ARBA" id="ARBA00022989"/>
    </source>
</evidence>
<evidence type="ECO:0000256" key="10">
    <source>
        <dbReference type="ARBA" id="ARBA00071602"/>
    </source>
</evidence>
<evidence type="ECO:0000256" key="5">
    <source>
        <dbReference type="ARBA" id="ARBA00022801"/>
    </source>
</evidence>
<feature type="region of interest" description="Disordered" evidence="11">
    <location>
        <begin position="560"/>
        <end position="594"/>
    </location>
</feature>
<dbReference type="InterPro" id="IPR000086">
    <property type="entry name" value="NUDIX_hydrolase_dom"/>
</dbReference>
<keyword evidence="8 12" id="KW-0472">Membrane</keyword>
<keyword evidence="6" id="KW-0460">Magnesium</keyword>
<dbReference type="CDD" id="cd06257">
    <property type="entry name" value="DnaJ"/>
    <property type="match status" value="1"/>
</dbReference>
<evidence type="ECO:0000313" key="15">
    <source>
        <dbReference type="EMBL" id="TKC51185.1"/>
    </source>
</evidence>
<gene>
    <name evidence="15" type="ORF">EI555_004252</name>
</gene>
<evidence type="ECO:0000256" key="9">
    <source>
        <dbReference type="ARBA" id="ARBA00023186"/>
    </source>
</evidence>
<dbReference type="FunFam" id="1.10.287.110:FF:000087">
    <property type="entry name" value="DnaJ homolog subfamily C member 4"/>
    <property type="match status" value="1"/>
</dbReference>
<protein>
    <recommendedName>
        <fullName evidence="10">DnaJ homolog subfamily C member 4</fullName>
    </recommendedName>
</protein>